<dbReference type="PROSITE" id="PS51257">
    <property type="entry name" value="PROKAR_LIPOPROTEIN"/>
    <property type="match status" value="1"/>
</dbReference>
<evidence type="ECO:0000256" key="3">
    <source>
        <dbReference type="ARBA" id="ARBA00012733"/>
    </source>
</evidence>
<dbReference type="AlphaFoldDB" id="A0A4Y1WXT9"/>
<dbReference type="InterPro" id="IPR026856">
    <property type="entry name" value="Sialidase_fam"/>
</dbReference>
<evidence type="ECO:0000256" key="2">
    <source>
        <dbReference type="ARBA" id="ARBA00009348"/>
    </source>
</evidence>
<dbReference type="OrthoDB" id="7294637at2"/>
<dbReference type="EMBL" id="AP019736">
    <property type="protein sequence ID" value="BBL05903.1"/>
    <property type="molecule type" value="Genomic_DNA"/>
</dbReference>
<feature type="signal peptide" evidence="4">
    <location>
        <begin position="1"/>
        <end position="21"/>
    </location>
</feature>
<dbReference type="GO" id="GO:0005737">
    <property type="term" value="C:cytoplasm"/>
    <property type="evidence" value="ECO:0007669"/>
    <property type="project" value="TreeGrafter"/>
</dbReference>
<organism evidence="6 7">
    <name type="scientific">Alistipes dispar</name>
    <dbReference type="NCBI Taxonomy" id="2585119"/>
    <lineage>
        <taxon>Bacteria</taxon>
        <taxon>Pseudomonadati</taxon>
        <taxon>Bacteroidota</taxon>
        <taxon>Bacteroidia</taxon>
        <taxon>Bacteroidales</taxon>
        <taxon>Rikenellaceae</taxon>
        <taxon>Alistipes</taxon>
    </lineage>
</organism>
<sequence length="385" mass="41488">MKTPHLRPLVLPLVLLLAACAARPEEPVHTTLFRPGDHGSKYYRIPALATTAEGTLLAVADRRNDSQGDLPNAIDLVVRRSTDNGRTWSDQIPIALHTAETGYGDAALVTDRTSGDILCIFASGCGLWASTAEHPLDVNVSRSRDDGRTWSAPERITPQIYGPGCNNPAADSLSGLFAASGRALQLADGTLLFAAAAHRTGTKWPPLYNYVCLSGDGGRTWRLLPAAASDCGDEAKLAELADGGWLMSIRNPDKGCRRFAVSHDRGATWSPVGTWSDLPDPACNGDLLRYSLRSEGASHDRLLHSIPADTAERRNVSVALSYDEGRTWPVRKTVWEGPAGYSSLTRLADGGIGLLTEVGDWDSGFEIRFTRLSIDWLTDGADDGR</sequence>
<dbReference type="PANTHER" id="PTHR10628:SF30">
    <property type="entry name" value="EXO-ALPHA-SIALIDASE"/>
    <property type="match status" value="1"/>
</dbReference>
<name>A0A4Y1WXT9_9BACT</name>
<keyword evidence="4" id="KW-0732">Signal</keyword>
<dbReference type="SUPFAM" id="SSF50939">
    <property type="entry name" value="Sialidases"/>
    <property type="match status" value="1"/>
</dbReference>
<dbReference type="GO" id="GO:0006689">
    <property type="term" value="P:ganglioside catabolic process"/>
    <property type="evidence" value="ECO:0007669"/>
    <property type="project" value="TreeGrafter"/>
</dbReference>
<dbReference type="CDD" id="cd15482">
    <property type="entry name" value="Sialidase_non-viral"/>
    <property type="match status" value="1"/>
</dbReference>
<comment type="catalytic activity">
    <reaction evidence="1">
        <text>Hydrolysis of alpha-(2-&gt;3)-, alpha-(2-&gt;6)-, alpha-(2-&gt;8)- glycosidic linkages of terminal sialic acid residues in oligosaccharides, glycoproteins, glycolipids, colominic acid and synthetic substrates.</text>
        <dbReference type="EC" id="3.2.1.18"/>
    </reaction>
</comment>
<dbReference type="KEGG" id="ada:A5CPEGH6_05410"/>
<dbReference type="GO" id="GO:0004308">
    <property type="term" value="F:exo-alpha-sialidase activity"/>
    <property type="evidence" value="ECO:0007669"/>
    <property type="project" value="UniProtKB-EC"/>
</dbReference>
<evidence type="ECO:0000313" key="7">
    <source>
        <dbReference type="Proteomes" id="UP000319374"/>
    </source>
</evidence>
<evidence type="ECO:0000256" key="4">
    <source>
        <dbReference type="SAM" id="SignalP"/>
    </source>
</evidence>
<dbReference type="InterPro" id="IPR011040">
    <property type="entry name" value="Sialidase"/>
</dbReference>
<gene>
    <name evidence="6" type="primary">nanH</name>
    <name evidence="6" type="ORF">A5CPEGH6_05410</name>
</gene>
<dbReference type="GeneID" id="98672513"/>
<evidence type="ECO:0000256" key="1">
    <source>
        <dbReference type="ARBA" id="ARBA00000427"/>
    </source>
</evidence>
<dbReference type="Proteomes" id="UP000319374">
    <property type="component" value="Chromosome"/>
</dbReference>
<keyword evidence="7" id="KW-1185">Reference proteome</keyword>
<comment type="similarity">
    <text evidence="2">Belongs to the glycosyl hydrolase 33 family.</text>
</comment>
<dbReference type="PANTHER" id="PTHR10628">
    <property type="entry name" value="SIALIDASE"/>
    <property type="match status" value="1"/>
</dbReference>
<dbReference type="GO" id="GO:0016020">
    <property type="term" value="C:membrane"/>
    <property type="evidence" value="ECO:0007669"/>
    <property type="project" value="TreeGrafter"/>
</dbReference>
<accession>A0A4Y1WXT9</accession>
<dbReference type="Gene3D" id="2.120.10.10">
    <property type="match status" value="1"/>
</dbReference>
<evidence type="ECO:0000259" key="5">
    <source>
        <dbReference type="Pfam" id="PF13088"/>
    </source>
</evidence>
<dbReference type="GO" id="GO:0009313">
    <property type="term" value="P:oligosaccharide catabolic process"/>
    <property type="evidence" value="ECO:0007669"/>
    <property type="project" value="TreeGrafter"/>
</dbReference>
<dbReference type="InterPro" id="IPR036278">
    <property type="entry name" value="Sialidase_sf"/>
</dbReference>
<evidence type="ECO:0000313" key="6">
    <source>
        <dbReference type="EMBL" id="BBL05903.1"/>
    </source>
</evidence>
<feature type="domain" description="Sialidase" evidence="5">
    <location>
        <begin position="72"/>
        <end position="352"/>
    </location>
</feature>
<dbReference type="RefSeq" id="WP_141427769.1">
    <property type="nucleotide sequence ID" value="NZ_AP019736.1"/>
</dbReference>
<reference evidence="7" key="1">
    <citation type="submission" date="2019-06" db="EMBL/GenBank/DDBJ databases">
        <title>Alistipes onderdonkii subsp. vulgaris subsp. nov., Alistipes dispar sp. nov. and Alistipes communis sp. nov., isolated from human faeces, and creation of Alistipes onderdonkii subsp. onderdonkii subsp. nov.</title>
        <authorList>
            <person name="Sakamoto M."/>
            <person name="Ikeyama N."/>
            <person name="Ogata Y."/>
            <person name="Suda W."/>
            <person name="Iino T."/>
            <person name="Hattori M."/>
            <person name="Ohkuma M."/>
        </authorList>
    </citation>
    <scope>NUCLEOTIDE SEQUENCE [LARGE SCALE GENOMIC DNA]</scope>
    <source>
        <strain evidence="7">5CPEGH6</strain>
    </source>
</reference>
<proteinExistence type="inferred from homology"/>
<dbReference type="Pfam" id="PF13088">
    <property type="entry name" value="BNR_2"/>
    <property type="match status" value="1"/>
</dbReference>
<feature type="chain" id="PRO_5021203487" description="exo-alpha-sialidase" evidence="4">
    <location>
        <begin position="22"/>
        <end position="385"/>
    </location>
</feature>
<protein>
    <recommendedName>
        <fullName evidence="3">exo-alpha-sialidase</fullName>
        <ecNumber evidence="3">3.2.1.18</ecNumber>
    </recommendedName>
</protein>
<dbReference type="EC" id="3.2.1.18" evidence="3"/>